<dbReference type="GO" id="GO:0016020">
    <property type="term" value="C:membrane"/>
    <property type="evidence" value="ECO:0007669"/>
    <property type="project" value="UniProtKB-SubCell"/>
</dbReference>
<accession>A0A4R4UHI2</accession>
<dbReference type="EMBL" id="SMKV01000019">
    <property type="protein sequence ID" value="TDC91297.1"/>
    <property type="molecule type" value="Genomic_DNA"/>
</dbReference>
<feature type="transmembrane region" description="Helical" evidence="5">
    <location>
        <begin position="103"/>
        <end position="121"/>
    </location>
</feature>
<evidence type="ECO:0000256" key="4">
    <source>
        <dbReference type="ARBA" id="ARBA00023136"/>
    </source>
</evidence>
<dbReference type="OrthoDB" id="3576439at2"/>
<keyword evidence="7" id="KW-1185">Reference proteome</keyword>
<dbReference type="Pfam" id="PF13564">
    <property type="entry name" value="DoxX_2"/>
    <property type="match status" value="1"/>
</dbReference>
<comment type="caution">
    <text evidence="6">The sequence shown here is derived from an EMBL/GenBank/DDBJ whole genome shotgun (WGS) entry which is preliminary data.</text>
</comment>
<evidence type="ECO:0000256" key="1">
    <source>
        <dbReference type="ARBA" id="ARBA00004141"/>
    </source>
</evidence>
<organism evidence="6 7">
    <name type="scientific">Saccharopolyspora aridisoli</name>
    <dbReference type="NCBI Taxonomy" id="2530385"/>
    <lineage>
        <taxon>Bacteria</taxon>
        <taxon>Bacillati</taxon>
        <taxon>Actinomycetota</taxon>
        <taxon>Actinomycetes</taxon>
        <taxon>Pseudonocardiales</taxon>
        <taxon>Pseudonocardiaceae</taxon>
        <taxon>Saccharopolyspora</taxon>
    </lineage>
</organism>
<reference evidence="6 7" key="1">
    <citation type="submission" date="2019-03" db="EMBL/GenBank/DDBJ databases">
        <title>Draft genome sequences of novel Actinobacteria.</title>
        <authorList>
            <person name="Sahin N."/>
            <person name="Ay H."/>
            <person name="Saygin H."/>
        </authorList>
    </citation>
    <scope>NUCLEOTIDE SEQUENCE [LARGE SCALE GENOMIC DNA]</scope>
    <source>
        <strain evidence="6 7">16K404</strain>
    </source>
</reference>
<keyword evidence="3 5" id="KW-1133">Transmembrane helix</keyword>
<feature type="transmembrane region" description="Helical" evidence="5">
    <location>
        <begin position="16"/>
        <end position="35"/>
    </location>
</feature>
<gene>
    <name evidence="6" type="ORF">E1161_16630</name>
</gene>
<dbReference type="Proteomes" id="UP000294744">
    <property type="component" value="Unassembled WGS sequence"/>
</dbReference>
<proteinExistence type="predicted"/>
<keyword evidence="4 5" id="KW-0472">Membrane</keyword>
<protein>
    <submittedName>
        <fullName evidence="6">DoxX family protein</fullName>
    </submittedName>
</protein>
<name>A0A4R4UHI2_9PSEU</name>
<evidence type="ECO:0000256" key="2">
    <source>
        <dbReference type="ARBA" id="ARBA00022692"/>
    </source>
</evidence>
<evidence type="ECO:0000313" key="7">
    <source>
        <dbReference type="Proteomes" id="UP000294744"/>
    </source>
</evidence>
<evidence type="ECO:0000256" key="3">
    <source>
        <dbReference type="ARBA" id="ARBA00022989"/>
    </source>
</evidence>
<evidence type="ECO:0000256" key="5">
    <source>
        <dbReference type="SAM" id="Phobius"/>
    </source>
</evidence>
<comment type="subcellular location">
    <subcellularLocation>
        <location evidence="1">Membrane</location>
        <topology evidence="1">Multi-pass membrane protein</topology>
    </subcellularLocation>
</comment>
<evidence type="ECO:0000313" key="6">
    <source>
        <dbReference type="EMBL" id="TDC91297.1"/>
    </source>
</evidence>
<dbReference type="RefSeq" id="WP_132624262.1">
    <property type="nucleotide sequence ID" value="NZ_SMKV01000019.1"/>
</dbReference>
<sequence>MAENSTARRGGRVGNVVLWALQVLLAAVFVMAAVPKFLGDPTMVATFEAVGVGQWLRHITGACEIAGAIGLLVPRLTGLAALGLVGVMIGATVTNLLTQPPVAFATVVLGVLLGLIAWRRWSGLPAPLER</sequence>
<keyword evidence="2 5" id="KW-0812">Transmembrane</keyword>
<dbReference type="InterPro" id="IPR032808">
    <property type="entry name" value="DoxX"/>
</dbReference>
<dbReference type="AlphaFoldDB" id="A0A4R4UHI2"/>